<accession>A0A382QT74</accession>
<name>A0A382QT74_9ZZZZ</name>
<organism evidence="1">
    <name type="scientific">marine metagenome</name>
    <dbReference type="NCBI Taxonomy" id="408172"/>
    <lineage>
        <taxon>unclassified sequences</taxon>
        <taxon>metagenomes</taxon>
        <taxon>ecological metagenomes</taxon>
    </lineage>
</organism>
<dbReference type="AlphaFoldDB" id="A0A382QT74"/>
<dbReference type="EMBL" id="UINC01116426">
    <property type="protein sequence ID" value="SVC88157.1"/>
    <property type="molecule type" value="Genomic_DNA"/>
</dbReference>
<protein>
    <recommendedName>
        <fullName evidence="2">PurE domain-containing protein</fullName>
    </recommendedName>
</protein>
<evidence type="ECO:0008006" key="2">
    <source>
        <dbReference type="Google" id="ProtNLM"/>
    </source>
</evidence>
<sequence length="27" mass="3079">MGSASDEPHAKKITDKLHEYGIAWEQH</sequence>
<proteinExistence type="predicted"/>
<gene>
    <name evidence="1" type="ORF">METZ01_LOCUS341011</name>
</gene>
<evidence type="ECO:0000313" key="1">
    <source>
        <dbReference type="EMBL" id="SVC88157.1"/>
    </source>
</evidence>
<reference evidence="1" key="1">
    <citation type="submission" date="2018-05" db="EMBL/GenBank/DDBJ databases">
        <authorList>
            <person name="Lanie J.A."/>
            <person name="Ng W.-L."/>
            <person name="Kazmierczak K.M."/>
            <person name="Andrzejewski T.M."/>
            <person name="Davidsen T.M."/>
            <person name="Wayne K.J."/>
            <person name="Tettelin H."/>
            <person name="Glass J.I."/>
            <person name="Rusch D."/>
            <person name="Podicherti R."/>
            <person name="Tsui H.-C.T."/>
            <person name="Winkler M.E."/>
        </authorList>
    </citation>
    <scope>NUCLEOTIDE SEQUENCE</scope>
</reference>
<feature type="non-terminal residue" evidence="1">
    <location>
        <position position="27"/>
    </location>
</feature>